<dbReference type="eggNOG" id="ENOG5030Q7F">
    <property type="taxonomic scope" value="Bacteria"/>
</dbReference>
<protein>
    <submittedName>
        <fullName evidence="1">Uncharacterized protein</fullName>
    </submittedName>
</protein>
<proteinExistence type="predicted"/>
<dbReference type="AlphaFoldDB" id="K7R605"/>
<dbReference type="RefSeq" id="WP_016329541.1">
    <property type="nucleotide sequence ID" value="NC_019386.1"/>
</dbReference>
<evidence type="ECO:0000313" key="1">
    <source>
        <dbReference type="EMBL" id="AFV76354.1"/>
    </source>
</evidence>
<dbReference type="EMBL" id="CP003249">
    <property type="protein sequence ID" value="AFV76354.1"/>
    <property type="molecule type" value="Genomic_DNA"/>
</dbReference>
<sequence length="91" mass="9674">MPKTLVQVLEAIAEADGEVVLKGTKAFLLLPEGMEDLVEEAREHGRALAVLAQEAPGGRLTPRVLLALAQALREGGLEGQEPQASPRRPQA</sequence>
<dbReference type="KEGG" id="tos:Theos_1318"/>
<evidence type="ECO:0000313" key="2">
    <source>
        <dbReference type="Proteomes" id="UP000000211"/>
    </source>
</evidence>
<dbReference type="Proteomes" id="UP000000211">
    <property type="component" value="Chromosome"/>
</dbReference>
<dbReference type="STRING" id="751945.Theos_1318"/>
<reference evidence="1 2" key="1">
    <citation type="journal article" date="2013" name="Genome Announc.">
        <title>Whole Genome Sequencing of Thermus oshimai JL-2 and Thermus thermophilus JL-18, Incomplete Denitrifiers from the United States Great Basin.</title>
        <authorList>
            <person name="Murugapiran S.K."/>
            <person name="Huntemann M."/>
            <person name="Wei C.L."/>
            <person name="Han J."/>
            <person name="Detter J.C."/>
            <person name="Han C.S."/>
            <person name="Erkkila T.H."/>
            <person name="Teshima H."/>
            <person name="Chen A."/>
            <person name="Kyrpides N."/>
            <person name="Mavrommatis K."/>
            <person name="Markowitz V."/>
            <person name="Szeto E."/>
            <person name="Ivanova N."/>
            <person name="Pagani I."/>
            <person name="Lam J."/>
            <person name="McDonald A.I."/>
            <person name="Dodsworth J.A."/>
            <person name="Pati A."/>
            <person name="Goodwin L."/>
            <person name="Peters L."/>
            <person name="Pitluck S."/>
            <person name="Woyke T."/>
            <person name="Hedlund B.P."/>
        </authorList>
    </citation>
    <scope>NUCLEOTIDE SEQUENCE</scope>
    <source>
        <strain evidence="1 2">JL-2</strain>
    </source>
</reference>
<dbReference type="PATRIC" id="fig|751945.3.peg.1304"/>
<name>K7R605_THEOS</name>
<gene>
    <name evidence="1" type="ORF">Theos_1318</name>
</gene>
<accession>K7R605</accession>
<dbReference type="HOGENOM" id="CLU_2426015_0_0_0"/>
<keyword evidence="2" id="KW-1185">Reference proteome</keyword>
<organism evidence="1 2">
    <name type="scientific">Thermus oshimai JL-2</name>
    <dbReference type="NCBI Taxonomy" id="751945"/>
    <lineage>
        <taxon>Bacteria</taxon>
        <taxon>Thermotogati</taxon>
        <taxon>Deinococcota</taxon>
        <taxon>Deinococci</taxon>
        <taxon>Thermales</taxon>
        <taxon>Thermaceae</taxon>
        <taxon>Thermus</taxon>
    </lineage>
</organism>